<evidence type="ECO:0000256" key="7">
    <source>
        <dbReference type="ARBA" id="ARBA00022695"/>
    </source>
</evidence>
<organism evidence="16 17">
    <name type="scientific">Saccoglossus kowalevskii</name>
    <name type="common">Acorn worm</name>
    <dbReference type="NCBI Taxonomy" id="10224"/>
    <lineage>
        <taxon>Eukaryota</taxon>
        <taxon>Metazoa</taxon>
        <taxon>Hemichordata</taxon>
        <taxon>Enteropneusta</taxon>
        <taxon>Harrimaniidae</taxon>
        <taxon>Saccoglossus</taxon>
    </lineage>
</organism>
<dbReference type="Pfam" id="PF24102">
    <property type="entry name" value="FLAD1_M"/>
    <property type="match status" value="1"/>
</dbReference>
<evidence type="ECO:0000256" key="5">
    <source>
        <dbReference type="ARBA" id="ARBA00022643"/>
    </source>
</evidence>
<dbReference type="PANTHER" id="PTHR23293">
    <property type="entry name" value="FAD SYNTHETASE-RELATED FMN ADENYLYLTRANSFERASE"/>
    <property type="match status" value="1"/>
</dbReference>
<keyword evidence="4" id="KW-0285">Flavoprotein</keyword>
<dbReference type="Proteomes" id="UP000694865">
    <property type="component" value="Unplaced"/>
</dbReference>
<dbReference type="Gene3D" id="3.40.50.620">
    <property type="entry name" value="HUPs"/>
    <property type="match status" value="1"/>
</dbReference>
<comment type="catalytic activity">
    <reaction evidence="13">
        <text>FMN + ATP + H(+) = FAD + diphosphate</text>
        <dbReference type="Rhea" id="RHEA:17237"/>
        <dbReference type="ChEBI" id="CHEBI:15378"/>
        <dbReference type="ChEBI" id="CHEBI:30616"/>
        <dbReference type="ChEBI" id="CHEBI:33019"/>
        <dbReference type="ChEBI" id="CHEBI:57692"/>
        <dbReference type="ChEBI" id="CHEBI:58210"/>
        <dbReference type="EC" id="2.7.7.2"/>
    </reaction>
</comment>
<dbReference type="PANTHER" id="PTHR23293:SF9">
    <property type="entry name" value="FAD SYNTHASE"/>
    <property type="match status" value="1"/>
</dbReference>
<keyword evidence="8" id="KW-0547">Nucleotide-binding</keyword>
<evidence type="ECO:0000256" key="14">
    <source>
        <dbReference type="SAM" id="MobiDB-lite"/>
    </source>
</evidence>
<evidence type="ECO:0000256" key="4">
    <source>
        <dbReference type="ARBA" id="ARBA00022630"/>
    </source>
</evidence>
<dbReference type="InterPro" id="IPR036425">
    <property type="entry name" value="MoaB/Mog-like_dom_sf"/>
</dbReference>
<dbReference type="GeneID" id="100376174"/>
<feature type="compositionally biased region" description="Basic and acidic residues" evidence="14">
    <location>
        <begin position="514"/>
        <end position="535"/>
    </location>
</feature>
<keyword evidence="16" id="KW-1185">Reference proteome</keyword>
<dbReference type="RefSeq" id="XP_006819165.1">
    <property type="nucleotide sequence ID" value="XM_006819102.1"/>
</dbReference>
<dbReference type="Pfam" id="PF00994">
    <property type="entry name" value="MoCF_biosynth"/>
    <property type="match status" value="1"/>
</dbReference>
<comment type="pathway">
    <text evidence="1">Cofactor biosynthesis; FAD biosynthesis; FAD from FMN: step 1/1.</text>
</comment>
<feature type="region of interest" description="Disordered" evidence="14">
    <location>
        <begin position="508"/>
        <end position="535"/>
    </location>
</feature>
<proteinExistence type="inferred from homology"/>
<dbReference type="InterPro" id="IPR002500">
    <property type="entry name" value="PAPS_reduct_dom"/>
</dbReference>
<evidence type="ECO:0000313" key="17">
    <source>
        <dbReference type="RefSeq" id="XP_006819165.1"/>
    </source>
</evidence>
<keyword evidence="10" id="KW-0067">ATP-binding</keyword>
<accession>A0ABM0MGM4</accession>
<keyword evidence="7" id="KW-0548">Nucleotidyltransferase</keyword>
<evidence type="ECO:0000256" key="12">
    <source>
        <dbReference type="ARBA" id="ARBA00031871"/>
    </source>
</evidence>
<dbReference type="InterPro" id="IPR001453">
    <property type="entry name" value="MoaB/Mog_dom"/>
</dbReference>
<comment type="similarity">
    <text evidence="2">In the N-terminal section; belongs to the MoaB/Mog family.</text>
</comment>
<feature type="domain" description="MoaB/Mog" evidence="15">
    <location>
        <begin position="39"/>
        <end position="206"/>
    </location>
</feature>
<evidence type="ECO:0000256" key="2">
    <source>
        <dbReference type="ARBA" id="ARBA00007589"/>
    </source>
</evidence>
<name>A0ABM0MGM4_SACKO</name>
<evidence type="ECO:0000256" key="3">
    <source>
        <dbReference type="ARBA" id="ARBA00012393"/>
    </source>
</evidence>
<dbReference type="SUPFAM" id="SSF52402">
    <property type="entry name" value="Adenine nucleotide alpha hydrolases-like"/>
    <property type="match status" value="1"/>
</dbReference>
<evidence type="ECO:0000256" key="9">
    <source>
        <dbReference type="ARBA" id="ARBA00022827"/>
    </source>
</evidence>
<evidence type="ECO:0000313" key="16">
    <source>
        <dbReference type="Proteomes" id="UP000694865"/>
    </source>
</evidence>
<evidence type="ECO:0000256" key="10">
    <source>
        <dbReference type="ARBA" id="ARBA00022840"/>
    </source>
</evidence>
<evidence type="ECO:0000259" key="15">
    <source>
        <dbReference type="SMART" id="SM00852"/>
    </source>
</evidence>
<dbReference type="CDD" id="cd23948">
    <property type="entry name" value="FAD_synthase"/>
    <property type="match status" value="1"/>
</dbReference>
<gene>
    <name evidence="17" type="primary">LOC100376174</name>
</gene>
<evidence type="ECO:0000256" key="6">
    <source>
        <dbReference type="ARBA" id="ARBA00022679"/>
    </source>
</evidence>
<dbReference type="InterPro" id="IPR014729">
    <property type="entry name" value="Rossmann-like_a/b/a_fold"/>
</dbReference>
<evidence type="ECO:0000256" key="13">
    <source>
        <dbReference type="ARBA" id="ARBA00049494"/>
    </source>
</evidence>
<keyword evidence="6" id="KW-0808">Transferase</keyword>
<dbReference type="SUPFAM" id="SSF53218">
    <property type="entry name" value="Molybdenum cofactor biosynthesis proteins"/>
    <property type="match status" value="1"/>
</dbReference>
<keyword evidence="5" id="KW-0288">FMN</keyword>
<dbReference type="Pfam" id="PF01507">
    <property type="entry name" value="PAPS_reduct"/>
    <property type="match status" value="1"/>
</dbReference>
<reference evidence="17" key="1">
    <citation type="submission" date="2025-08" db="UniProtKB">
        <authorList>
            <consortium name="RefSeq"/>
        </authorList>
    </citation>
    <scope>IDENTIFICATION</scope>
    <source>
        <tissue evidence="17">Testes</tissue>
    </source>
</reference>
<evidence type="ECO:0000256" key="1">
    <source>
        <dbReference type="ARBA" id="ARBA00004726"/>
    </source>
</evidence>
<dbReference type="SMART" id="SM00852">
    <property type="entry name" value="MoCF_biosynth"/>
    <property type="match status" value="1"/>
</dbReference>
<dbReference type="Gene3D" id="3.40.980.10">
    <property type="entry name" value="MoaB/Mog-like domain"/>
    <property type="match status" value="1"/>
</dbReference>
<dbReference type="EC" id="2.7.7.2" evidence="3"/>
<dbReference type="CDD" id="cd00885">
    <property type="entry name" value="cinA"/>
    <property type="match status" value="1"/>
</dbReference>
<dbReference type="InterPro" id="IPR056596">
    <property type="entry name" value="FLAD1_M"/>
</dbReference>
<evidence type="ECO:0000256" key="8">
    <source>
        <dbReference type="ARBA" id="ARBA00022741"/>
    </source>
</evidence>
<sequence>MSANVFSHLSGKVPFRRLSTVVNHLLRVPTMSGSRPTAGIIIIGDEILKGHTQDTNSFFLSKQLYSLGIRVERISVIGDELSTIAKEIAEFSSRFTHVITAGGIGPTHDDITFAGAAKAFEERLEPHPILVELCRKYFGQDAALDSPKLKMAHIPASSELHFGINKKTGEQSKYPIISVRNVIMFPGIPTLVERGFSIVKDKVLQNSDMFYIREIYTKSDEVSIAPILNQFNAKYQDTIQLGSYPDWLNNYYRVKLTLECDCKETLDVAHEELLNMLPSELVVKYEKDSVVKAEEQVYSIVESDRLDEYVEYLRRSVRTMEEALDKYKLDEICIGFNGGKDCTALLHLFYAVVKRKYPKYDDHLQALYIKNHSTFPEAETFFNDCTKRYNLKSYTIQSSMKVALLQLKEQAPHVKAILMGTRKSDPYSAKLDSFTMTDPDWPQFMRINPLLHWRYQDVWMFLRQLFIPYCILYDQGYTSMGAMDNTKPNALLKYIDENGKTCYRPAYELEDESQERNGRNGTTDKKWNKEVNRDK</sequence>
<keyword evidence="9" id="KW-0274">FAD</keyword>
<evidence type="ECO:0000256" key="11">
    <source>
        <dbReference type="ARBA" id="ARBA00031145"/>
    </source>
</evidence>
<protein>
    <recommendedName>
        <fullName evidence="3">FAD synthase</fullName>
        <ecNumber evidence="3">2.7.7.2</ecNumber>
    </recommendedName>
    <alternativeName>
        <fullName evidence="11">FAD pyrophosphorylase</fullName>
    </alternativeName>
    <alternativeName>
        <fullName evidence="12">FMN adenylyltransferase</fullName>
    </alternativeName>
</protein>